<dbReference type="EMBL" id="KF901128">
    <property type="protein sequence ID" value="AIF19078.1"/>
    <property type="molecule type" value="Genomic_DNA"/>
</dbReference>
<sequence>MFLLGIKLVILLISAVFSILSSLFSNGTKNKSLQRKESDNSQATTTNNTRVKPILRLRVWNYQSKGELVNAEIYLLHSLSYELLVMGELEEAIHVLKMSLNLSKRHHSNWEAEIASRMGLATAYLYAEKENEARIILDRALSIIKRKNKKLKSKNNKLIEHEVLLLLGVINANIRNQRLLKESLELAREIGNSRCEASSLIVLASYEDDPESIFHKTLSMSIDNGFWITQTLSLECLELIAVESNRLEDGLDFNRRRRILNSKGNQLEFDLLNLHNRAIRHALKGEHEISKKLFSQYHNKSDPITSPWGSSLWRETLDNYPLNLKSSEAKGMFTKYEKIWPLRVAVTKTPILPITGFPEVESLRESETAKKAAHLQTVVKREHVIMSDTCNECGTLGKKQCVIWLDGRGFCCSSCSNYSEFDLQKLR</sequence>
<reference evidence="1" key="1">
    <citation type="journal article" date="2014" name="Genome Biol. Evol.">
        <title>Pangenome evidence for extensive interdomain horizontal transfer affecting lineage core and shell genes in uncultured planktonic thaumarchaeota and euryarchaeota.</title>
        <authorList>
            <person name="Deschamps P."/>
            <person name="Zivanovic Y."/>
            <person name="Moreira D."/>
            <person name="Rodriguez-Valera F."/>
            <person name="Lopez-Garcia P."/>
        </authorList>
    </citation>
    <scope>NUCLEOTIDE SEQUENCE</scope>
</reference>
<organism evidence="1">
    <name type="scientific">uncultured marine group II/III euryarchaeote KM3_85_D04</name>
    <dbReference type="NCBI Taxonomy" id="1456527"/>
    <lineage>
        <taxon>Archaea</taxon>
        <taxon>Methanobacteriati</taxon>
        <taxon>Methanobacteriota</taxon>
        <taxon>environmental samples</taxon>
    </lineage>
</organism>
<accession>A0A075HZ74</accession>
<dbReference type="Gene3D" id="1.25.40.10">
    <property type="entry name" value="Tetratricopeptide repeat domain"/>
    <property type="match status" value="1"/>
</dbReference>
<protein>
    <submittedName>
        <fullName evidence="1">Uncharacterized protein</fullName>
    </submittedName>
</protein>
<evidence type="ECO:0000313" key="1">
    <source>
        <dbReference type="EMBL" id="AIF19078.1"/>
    </source>
</evidence>
<dbReference type="SUPFAM" id="SSF48452">
    <property type="entry name" value="TPR-like"/>
    <property type="match status" value="1"/>
</dbReference>
<dbReference type="InterPro" id="IPR011990">
    <property type="entry name" value="TPR-like_helical_dom_sf"/>
</dbReference>
<dbReference type="AlphaFoldDB" id="A0A075HZ74"/>
<proteinExistence type="predicted"/>
<name>A0A075HZ74_9EURY</name>